<evidence type="ECO:0000256" key="6">
    <source>
        <dbReference type="ARBA" id="ARBA00023136"/>
    </source>
</evidence>
<feature type="transmembrane region" description="Helical" evidence="8">
    <location>
        <begin position="89"/>
        <end position="114"/>
    </location>
</feature>
<feature type="domain" description="CN hydrolase" evidence="9">
    <location>
        <begin position="227"/>
        <end position="473"/>
    </location>
</feature>
<evidence type="ECO:0000256" key="4">
    <source>
        <dbReference type="ARBA" id="ARBA00022692"/>
    </source>
</evidence>
<evidence type="ECO:0000313" key="11">
    <source>
        <dbReference type="Proteomes" id="UP001501004"/>
    </source>
</evidence>
<comment type="subcellular location">
    <subcellularLocation>
        <location evidence="1 8">Cell membrane</location>
        <topology evidence="1 8">Multi-pass membrane protein</topology>
    </subcellularLocation>
</comment>
<dbReference type="NCBIfam" id="TIGR00546">
    <property type="entry name" value="lnt"/>
    <property type="match status" value="1"/>
</dbReference>
<accession>A0ABP7FP15</accession>
<evidence type="ECO:0000313" key="10">
    <source>
        <dbReference type="EMBL" id="GAA3744745.1"/>
    </source>
</evidence>
<name>A0ABP7FP15_9MICO</name>
<keyword evidence="3 8" id="KW-0808">Transferase</keyword>
<comment type="pathway">
    <text evidence="8">Protein modification; lipoprotein biosynthesis (N-acyl transfer).</text>
</comment>
<dbReference type="PANTHER" id="PTHR38686:SF1">
    <property type="entry name" value="APOLIPOPROTEIN N-ACYLTRANSFERASE"/>
    <property type="match status" value="1"/>
</dbReference>
<evidence type="ECO:0000256" key="1">
    <source>
        <dbReference type="ARBA" id="ARBA00004651"/>
    </source>
</evidence>
<feature type="transmembrane region" description="Helical" evidence="8">
    <location>
        <begin position="204"/>
        <end position="222"/>
    </location>
</feature>
<proteinExistence type="inferred from homology"/>
<keyword evidence="11" id="KW-1185">Reference proteome</keyword>
<dbReference type="HAMAP" id="MF_01148">
    <property type="entry name" value="Lnt"/>
    <property type="match status" value="1"/>
</dbReference>
<dbReference type="RefSeq" id="WP_344756280.1">
    <property type="nucleotide sequence ID" value="NZ_BAABAE010000003.1"/>
</dbReference>
<feature type="transmembrane region" description="Helical" evidence="8">
    <location>
        <begin position="62"/>
        <end position="83"/>
    </location>
</feature>
<evidence type="ECO:0000256" key="8">
    <source>
        <dbReference type="HAMAP-Rule" id="MF_01148"/>
    </source>
</evidence>
<keyword evidence="6 8" id="KW-0472">Membrane</keyword>
<dbReference type="InterPro" id="IPR004563">
    <property type="entry name" value="Apolipo_AcylTrfase"/>
</dbReference>
<comment type="function">
    <text evidence="8">Catalyzes the phospholipid dependent N-acylation of the N-terminal cysteine of apolipoprotein, the last step in lipoprotein maturation.</text>
</comment>
<feature type="transmembrane region" description="Helical" evidence="8">
    <location>
        <begin position="12"/>
        <end position="32"/>
    </location>
</feature>
<comment type="similarity">
    <text evidence="8">Belongs to the CN hydrolase family. Apolipoprotein N-acyltransferase subfamily.</text>
</comment>
<evidence type="ECO:0000256" key="5">
    <source>
        <dbReference type="ARBA" id="ARBA00022989"/>
    </source>
</evidence>
<dbReference type="Pfam" id="PF00795">
    <property type="entry name" value="CN_hydrolase"/>
    <property type="match status" value="1"/>
</dbReference>
<dbReference type="EMBL" id="BAABAE010000003">
    <property type="protein sequence ID" value="GAA3744745.1"/>
    <property type="molecule type" value="Genomic_DNA"/>
</dbReference>
<keyword evidence="4 8" id="KW-0812">Transmembrane</keyword>
<evidence type="ECO:0000256" key="3">
    <source>
        <dbReference type="ARBA" id="ARBA00022679"/>
    </source>
</evidence>
<dbReference type="CDD" id="cd07571">
    <property type="entry name" value="ALP_N-acyl_transferase"/>
    <property type="match status" value="1"/>
</dbReference>
<dbReference type="Gene3D" id="3.60.110.10">
    <property type="entry name" value="Carbon-nitrogen hydrolase"/>
    <property type="match status" value="1"/>
</dbReference>
<evidence type="ECO:0000256" key="2">
    <source>
        <dbReference type="ARBA" id="ARBA00022475"/>
    </source>
</evidence>
<dbReference type="SUPFAM" id="SSF56317">
    <property type="entry name" value="Carbon-nitrogen hydrolase"/>
    <property type="match status" value="1"/>
</dbReference>
<dbReference type="InterPro" id="IPR045378">
    <property type="entry name" value="LNT_N"/>
</dbReference>
<feature type="transmembrane region" description="Helical" evidence="8">
    <location>
        <begin position="168"/>
        <end position="192"/>
    </location>
</feature>
<dbReference type="EC" id="2.3.1.269" evidence="8"/>
<dbReference type="PROSITE" id="PS50263">
    <property type="entry name" value="CN_HYDROLASE"/>
    <property type="match status" value="1"/>
</dbReference>
<evidence type="ECO:0000259" key="9">
    <source>
        <dbReference type="PROSITE" id="PS50263"/>
    </source>
</evidence>
<dbReference type="Proteomes" id="UP001501004">
    <property type="component" value="Unassembled WGS sequence"/>
</dbReference>
<gene>
    <name evidence="8 10" type="primary">lnt</name>
    <name evidence="10" type="ORF">GCM10022239_20270</name>
</gene>
<keyword evidence="5 8" id="KW-1133">Transmembrane helix</keyword>
<sequence length="524" mass="56023">MKPATWRPQRHAAPIWLAVLAAAISGPINAAAFPGRGWWPLVFLGTGLMIWSLAGRRIGSSLLLGLIGGFTFWGTHIFWLTIYLGPVPWLALAGLQTIFFALGMVLIALAWNWVPRLWPGVGGRLGLLPVVLGALWSLRESITSVWPYGGFSWGRLAFSQSESPFGSVVAWFGISGLSFLLAWLSALLVQALRESAIPASRRGVVASAALFAVLALPTWPVVASGSIRVAAVQGDSDAGLFAQHVPGQTLNDHIAGTIPLFGENVDVVVWPENASDLNPLTHPNAARALDYISSEMDAPLVTGTITGDSEGHTFNSLLLWEAGRGAVDQYDKIHPVPFAEYLPDRAFWYPFAPALFDLVPRDYTIGTRDNIFDLGGVRAGLAICFDIVDDALVAQMIDDGAQLILAPTNNADFGRTDENVQQLAIARLRAIETNRSVVQVSTVGVSAIFAPDGRTIARLPIFEPGSMVESVPLSRVTTLARALGPSVDLAVGGFGLTALTLAMALSPRRSRGSRGQASGERRHG</sequence>
<protein>
    <recommendedName>
        <fullName evidence="8">Apolipoprotein N-acyltransferase</fullName>
        <shortName evidence="8">ALP N-acyltransferase</shortName>
        <ecNumber evidence="8">2.3.1.269</ecNumber>
    </recommendedName>
</protein>
<comment type="caution">
    <text evidence="10">The sequence shown here is derived from an EMBL/GenBank/DDBJ whole genome shotgun (WGS) entry which is preliminary data.</text>
</comment>
<dbReference type="Pfam" id="PF20154">
    <property type="entry name" value="LNT_N"/>
    <property type="match status" value="1"/>
</dbReference>
<dbReference type="PANTHER" id="PTHR38686">
    <property type="entry name" value="APOLIPOPROTEIN N-ACYLTRANSFERASE"/>
    <property type="match status" value="1"/>
</dbReference>
<evidence type="ECO:0000256" key="7">
    <source>
        <dbReference type="ARBA" id="ARBA00023315"/>
    </source>
</evidence>
<organism evidence="10 11">
    <name type="scientific">Leifsonella bigeumensis</name>
    <dbReference type="NCBI Taxonomy" id="433643"/>
    <lineage>
        <taxon>Bacteria</taxon>
        <taxon>Bacillati</taxon>
        <taxon>Actinomycetota</taxon>
        <taxon>Actinomycetes</taxon>
        <taxon>Micrococcales</taxon>
        <taxon>Microbacteriaceae</taxon>
        <taxon>Leifsonella</taxon>
    </lineage>
</organism>
<feature type="transmembrane region" description="Helical" evidence="8">
    <location>
        <begin position="38"/>
        <end position="55"/>
    </location>
</feature>
<keyword evidence="7 8" id="KW-0012">Acyltransferase</keyword>
<feature type="transmembrane region" description="Helical" evidence="8">
    <location>
        <begin position="126"/>
        <end position="148"/>
    </location>
</feature>
<comment type="catalytic activity">
    <reaction evidence="8">
        <text>N-terminal S-1,2-diacyl-sn-glyceryl-L-cysteinyl-[lipoprotein] + a glycerophospholipid = N-acyl-S-1,2-diacyl-sn-glyceryl-L-cysteinyl-[lipoprotein] + a 2-acyl-sn-glycero-3-phospholipid + H(+)</text>
        <dbReference type="Rhea" id="RHEA:48228"/>
        <dbReference type="Rhea" id="RHEA-COMP:14681"/>
        <dbReference type="Rhea" id="RHEA-COMP:14684"/>
        <dbReference type="ChEBI" id="CHEBI:15378"/>
        <dbReference type="ChEBI" id="CHEBI:136912"/>
        <dbReference type="ChEBI" id="CHEBI:140656"/>
        <dbReference type="ChEBI" id="CHEBI:140657"/>
        <dbReference type="ChEBI" id="CHEBI:140660"/>
        <dbReference type="EC" id="2.3.1.269"/>
    </reaction>
</comment>
<keyword evidence="2 8" id="KW-1003">Cell membrane</keyword>
<reference evidence="11" key="1">
    <citation type="journal article" date="2019" name="Int. J. Syst. Evol. Microbiol.">
        <title>The Global Catalogue of Microorganisms (GCM) 10K type strain sequencing project: providing services to taxonomists for standard genome sequencing and annotation.</title>
        <authorList>
            <consortium name="The Broad Institute Genomics Platform"/>
            <consortium name="The Broad Institute Genome Sequencing Center for Infectious Disease"/>
            <person name="Wu L."/>
            <person name="Ma J."/>
        </authorList>
    </citation>
    <scope>NUCLEOTIDE SEQUENCE [LARGE SCALE GENOMIC DNA]</scope>
    <source>
        <strain evidence="11">JCM 16949</strain>
    </source>
</reference>
<dbReference type="InterPro" id="IPR036526">
    <property type="entry name" value="C-N_Hydrolase_sf"/>
</dbReference>
<dbReference type="InterPro" id="IPR003010">
    <property type="entry name" value="C-N_Hydrolase"/>
</dbReference>